<dbReference type="RefSeq" id="WP_157900921.1">
    <property type="nucleotide sequence ID" value="NZ_LT717699.1"/>
</dbReference>
<proteinExistence type="predicted"/>
<keyword evidence="1" id="KW-0472">Membrane</keyword>
<reference evidence="2 3" key="1">
    <citation type="submission" date="2017-01" db="EMBL/GenBank/DDBJ databases">
        <authorList>
            <consortium name="Urmite Genomes"/>
        </authorList>
    </citation>
    <scope>NUCLEOTIDE SEQUENCE [LARGE SCALE GENOMIC DNA]</scope>
    <source>
        <strain evidence="2 3">AB308</strain>
    </source>
</reference>
<feature type="transmembrane region" description="Helical" evidence="1">
    <location>
        <begin position="141"/>
        <end position="159"/>
    </location>
</feature>
<dbReference type="Proteomes" id="UP000241595">
    <property type="component" value="Unassembled WGS sequence"/>
</dbReference>
<feature type="transmembrane region" description="Helical" evidence="1">
    <location>
        <begin position="470"/>
        <end position="491"/>
    </location>
</feature>
<feature type="transmembrane region" description="Helical" evidence="1">
    <location>
        <begin position="381"/>
        <end position="400"/>
    </location>
</feature>
<organism evidence="2 3">
    <name type="scientific">Mycobacterium terramassiliense</name>
    <dbReference type="NCBI Taxonomy" id="1841859"/>
    <lineage>
        <taxon>Bacteria</taxon>
        <taxon>Bacillati</taxon>
        <taxon>Actinomycetota</taxon>
        <taxon>Actinomycetes</taxon>
        <taxon>Mycobacteriales</taxon>
        <taxon>Mycobacteriaceae</taxon>
        <taxon>Mycobacterium</taxon>
    </lineage>
</organism>
<evidence type="ECO:0000256" key="1">
    <source>
        <dbReference type="SAM" id="Phobius"/>
    </source>
</evidence>
<gene>
    <name evidence="2" type="ORF">MTAB308_1553</name>
</gene>
<protein>
    <recommendedName>
        <fullName evidence="4">Transmembrane protein</fullName>
    </recommendedName>
</protein>
<keyword evidence="1" id="KW-0812">Transmembrane</keyword>
<dbReference type="EMBL" id="FTRV01000010">
    <property type="protein sequence ID" value="SPM28068.1"/>
    <property type="molecule type" value="Genomic_DNA"/>
</dbReference>
<feature type="transmembrane region" description="Helical" evidence="1">
    <location>
        <begin position="187"/>
        <end position="204"/>
    </location>
</feature>
<dbReference type="OrthoDB" id="189154at2"/>
<feature type="transmembrane region" description="Helical" evidence="1">
    <location>
        <begin position="238"/>
        <end position="255"/>
    </location>
</feature>
<sequence length="640" mass="70070">MSTLSRTRGVRLGLGVLIFAVTTVITYQIARYRIFTGFQRYDDEGYMLVSLRSFLGHGWFYDVFNGYGPFHYEFWGAVFSALGTPIDHDGGRVATMAVWVLSSLLIGLSTWRMTGSMVLGLAAQLSTFEALFSLANEPMHPGGIIVLLLSVIVASSCFVRNRVSPIPMALLGASVMAIILVKINVGIFALAAVVLICAVCYPALARFRWLRPIVEVGFVALPLVVMSSKVGEPWGRHYAVHVSVAALAVVVALRARHFDRRDSKELLWLAGGILVVGLTILLATVARGTSPFGLFEAIVALPMRFIGVRPPVPLVLPSSTYVFDLLPLVGALGYWYVARNRETRPSRNWTRVLATLSILIGLSMAFAVITSITQFTPASTQIVPVYFRWVLLPFAWVALIQPPRTPDDETQFARLLLPPVAVLQTMHAYPVAGSQLYWATFLLIPVGAICIANGARWIAVDRRDDSVRRVPLLIGTTAALAALVVLVGIHLNQGLGQARAAYNSSVPLGLPGAKDVHVSAEEAANYRAIVAVIDQHCTAFMTLPGMNSFYVWTHQQPPTDFKEPELIALVDDAHQQQMIETIHSIDGLCTVENIDLAQWWGTAAAIPPSPLVRYLHHDFVPIAKFGDYEVLKHERGDSGP</sequence>
<feature type="transmembrane region" description="Helical" evidence="1">
    <location>
        <begin position="12"/>
        <end position="30"/>
    </location>
</feature>
<feature type="transmembrane region" description="Helical" evidence="1">
    <location>
        <begin position="412"/>
        <end position="430"/>
    </location>
</feature>
<dbReference type="AlphaFoldDB" id="A0A2U3N961"/>
<feature type="transmembrane region" description="Helical" evidence="1">
    <location>
        <begin position="436"/>
        <end position="458"/>
    </location>
</feature>
<feature type="transmembrane region" description="Helical" evidence="1">
    <location>
        <begin position="93"/>
        <end position="111"/>
    </location>
</feature>
<keyword evidence="3" id="KW-1185">Reference proteome</keyword>
<feature type="transmembrane region" description="Helical" evidence="1">
    <location>
        <begin position="267"/>
        <end position="286"/>
    </location>
</feature>
<evidence type="ECO:0000313" key="3">
    <source>
        <dbReference type="Proteomes" id="UP000241595"/>
    </source>
</evidence>
<name>A0A2U3N961_9MYCO</name>
<feature type="transmembrane region" description="Helical" evidence="1">
    <location>
        <begin position="318"/>
        <end position="337"/>
    </location>
</feature>
<feature type="transmembrane region" description="Helical" evidence="1">
    <location>
        <begin position="349"/>
        <end position="369"/>
    </location>
</feature>
<evidence type="ECO:0000313" key="2">
    <source>
        <dbReference type="EMBL" id="SPM28068.1"/>
    </source>
</evidence>
<evidence type="ECO:0008006" key="4">
    <source>
        <dbReference type="Google" id="ProtNLM"/>
    </source>
</evidence>
<accession>A0A2U3N961</accession>
<dbReference type="STRING" id="1841859.GCA_900157385_01550"/>
<keyword evidence="1" id="KW-1133">Transmembrane helix</keyword>